<dbReference type="AlphaFoldDB" id="A0AAV7N5M9"/>
<comment type="caution">
    <text evidence="1">The sequence shown here is derived from an EMBL/GenBank/DDBJ whole genome shotgun (WGS) entry which is preliminary data.</text>
</comment>
<evidence type="ECO:0000313" key="1">
    <source>
        <dbReference type="EMBL" id="KAJ1110774.1"/>
    </source>
</evidence>
<dbReference type="Proteomes" id="UP001066276">
    <property type="component" value="Chromosome 9"/>
</dbReference>
<evidence type="ECO:0000313" key="2">
    <source>
        <dbReference type="Proteomes" id="UP001066276"/>
    </source>
</evidence>
<organism evidence="1 2">
    <name type="scientific">Pleurodeles waltl</name>
    <name type="common">Iberian ribbed newt</name>
    <dbReference type="NCBI Taxonomy" id="8319"/>
    <lineage>
        <taxon>Eukaryota</taxon>
        <taxon>Metazoa</taxon>
        <taxon>Chordata</taxon>
        <taxon>Craniata</taxon>
        <taxon>Vertebrata</taxon>
        <taxon>Euteleostomi</taxon>
        <taxon>Amphibia</taxon>
        <taxon>Batrachia</taxon>
        <taxon>Caudata</taxon>
        <taxon>Salamandroidea</taxon>
        <taxon>Salamandridae</taxon>
        <taxon>Pleurodelinae</taxon>
        <taxon>Pleurodeles</taxon>
    </lineage>
</organism>
<gene>
    <name evidence="1" type="ORF">NDU88_008120</name>
</gene>
<sequence length="134" mass="14986">MDISALTAENKSIRLDTAGFQTRVAGLELRVATSEECLKSIPNRDQELLYLRSKVIDLVHWLGPMRLNPSMTPRLIIACLLSHEQAWKLIAAARSHGPYTHEGHELRIAADFSWETNDQRKAFLSIGSGSVKCT</sequence>
<keyword evidence="2" id="KW-1185">Reference proteome</keyword>
<reference evidence="1" key="1">
    <citation type="journal article" date="2022" name="bioRxiv">
        <title>Sequencing and chromosome-scale assembly of the giantPleurodeles waltlgenome.</title>
        <authorList>
            <person name="Brown T."/>
            <person name="Elewa A."/>
            <person name="Iarovenko S."/>
            <person name="Subramanian E."/>
            <person name="Araus A.J."/>
            <person name="Petzold A."/>
            <person name="Susuki M."/>
            <person name="Suzuki K.-i.T."/>
            <person name="Hayashi T."/>
            <person name="Toyoda A."/>
            <person name="Oliveira C."/>
            <person name="Osipova E."/>
            <person name="Leigh N.D."/>
            <person name="Simon A."/>
            <person name="Yun M.H."/>
        </authorList>
    </citation>
    <scope>NUCLEOTIDE SEQUENCE</scope>
    <source>
        <strain evidence="1">20211129_DDA</strain>
        <tissue evidence="1">Liver</tissue>
    </source>
</reference>
<accession>A0AAV7N5M9</accession>
<protein>
    <submittedName>
        <fullName evidence="1">Uncharacterized protein</fullName>
    </submittedName>
</protein>
<proteinExistence type="predicted"/>
<dbReference type="EMBL" id="JANPWB010000013">
    <property type="protein sequence ID" value="KAJ1110774.1"/>
    <property type="molecule type" value="Genomic_DNA"/>
</dbReference>
<name>A0AAV7N5M9_PLEWA</name>